<accession>A0A1W6Z8F1</accession>
<dbReference type="EMBL" id="CP021111">
    <property type="protein sequence ID" value="ARP93631.1"/>
    <property type="molecule type" value="Genomic_DNA"/>
</dbReference>
<dbReference type="AlphaFoldDB" id="A0A1W6Z8F1"/>
<evidence type="ECO:0000313" key="5">
    <source>
        <dbReference type="Proteomes" id="UP000194161"/>
    </source>
</evidence>
<dbReference type="Proteomes" id="UP000194161">
    <property type="component" value="Chromosome"/>
</dbReference>
<keyword evidence="5" id="KW-1185">Reference proteome</keyword>
<dbReference type="PROSITE" id="PS51186">
    <property type="entry name" value="GNAT"/>
    <property type="match status" value="1"/>
</dbReference>
<feature type="domain" description="N-acetyltransferase" evidence="3">
    <location>
        <begin position="10"/>
        <end position="152"/>
    </location>
</feature>
<organism evidence="4 5">
    <name type="scientific">Bordetella genomosp. 13</name>
    <dbReference type="NCBI Taxonomy" id="463040"/>
    <lineage>
        <taxon>Bacteria</taxon>
        <taxon>Pseudomonadati</taxon>
        <taxon>Pseudomonadota</taxon>
        <taxon>Betaproteobacteria</taxon>
        <taxon>Burkholderiales</taxon>
        <taxon>Alcaligenaceae</taxon>
        <taxon>Bordetella</taxon>
    </lineage>
</organism>
<evidence type="ECO:0000313" key="4">
    <source>
        <dbReference type="EMBL" id="ARP93631.1"/>
    </source>
</evidence>
<dbReference type="InterPro" id="IPR050832">
    <property type="entry name" value="Bact_Acetyltransf"/>
</dbReference>
<proteinExistence type="predicted"/>
<dbReference type="SUPFAM" id="SSF55729">
    <property type="entry name" value="Acyl-CoA N-acyltransferases (Nat)"/>
    <property type="match status" value="1"/>
</dbReference>
<dbReference type="InterPro" id="IPR000182">
    <property type="entry name" value="GNAT_dom"/>
</dbReference>
<dbReference type="Gene3D" id="3.40.630.30">
    <property type="match status" value="1"/>
</dbReference>
<dbReference type="PANTHER" id="PTHR43877">
    <property type="entry name" value="AMINOALKYLPHOSPHONATE N-ACETYLTRANSFERASE-RELATED-RELATED"/>
    <property type="match status" value="1"/>
</dbReference>
<evidence type="ECO:0000259" key="3">
    <source>
        <dbReference type="PROSITE" id="PS51186"/>
    </source>
</evidence>
<gene>
    <name evidence="4" type="ORF">CAL15_04090</name>
</gene>
<keyword evidence="1 4" id="KW-0808">Transferase</keyword>
<dbReference type="CDD" id="cd04301">
    <property type="entry name" value="NAT_SF"/>
    <property type="match status" value="1"/>
</dbReference>
<reference evidence="4 5" key="1">
    <citation type="submission" date="2017-05" db="EMBL/GenBank/DDBJ databases">
        <title>Complete and WGS of Bordetella genogroups.</title>
        <authorList>
            <person name="Spilker T."/>
            <person name="LiPuma J."/>
        </authorList>
    </citation>
    <scope>NUCLEOTIDE SEQUENCE [LARGE SCALE GENOMIC DNA]</scope>
    <source>
        <strain evidence="4 5">AU7206</strain>
    </source>
</reference>
<dbReference type="KEGG" id="bgm:CAL15_04090"/>
<dbReference type="RefSeq" id="WP_232468114.1">
    <property type="nucleotide sequence ID" value="NZ_CP021111.1"/>
</dbReference>
<evidence type="ECO:0000256" key="2">
    <source>
        <dbReference type="ARBA" id="ARBA00023315"/>
    </source>
</evidence>
<evidence type="ECO:0000256" key="1">
    <source>
        <dbReference type="ARBA" id="ARBA00022679"/>
    </source>
</evidence>
<sequence length="152" mass="17235">MDHPVLPDTMQFLPVDDHDFDAMAELRALAMRPSLERLGRYDPERSRNRLRATFVPADMRWICHEGARVGFYAVSREAGAMRLDHLYLHPDAQGLGLGRMVVQAVIAQARTNGLPLRVTALRGSESNAFYRRNGFVRAGESEWDIEYEHAAP</sequence>
<protein>
    <submittedName>
        <fullName evidence="4">GNAT family N-acetyltransferase</fullName>
    </submittedName>
</protein>
<dbReference type="STRING" id="463040.CAL15_04090"/>
<keyword evidence="2" id="KW-0012">Acyltransferase</keyword>
<dbReference type="Pfam" id="PF13508">
    <property type="entry name" value="Acetyltransf_7"/>
    <property type="match status" value="1"/>
</dbReference>
<dbReference type="InterPro" id="IPR016181">
    <property type="entry name" value="Acyl_CoA_acyltransferase"/>
</dbReference>
<name>A0A1W6Z8F1_9BORD</name>
<dbReference type="GO" id="GO:0016747">
    <property type="term" value="F:acyltransferase activity, transferring groups other than amino-acyl groups"/>
    <property type="evidence" value="ECO:0007669"/>
    <property type="project" value="InterPro"/>
</dbReference>